<accession>A0A6J2WEE8</accession>
<dbReference type="AlphaFoldDB" id="A0A6J2WEE8"/>
<dbReference type="Pfam" id="PF15828">
    <property type="entry name" value="RDD1"/>
    <property type="match status" value="1"/>
</dbReference>
<gene>
    <name evidence="3" type="primary">si:dkey-126g1.9</name>
</gene>
<proteinExistence type="predicted"/>
<organism evidence="2 3">
    <name type="scientific">Chanos chanos</name>
    <name type="common">Milkfish</name>
    <name type="synonym">Mugil chanos</name>
    <dbReference type="NCBI Taxonomy" id="29144"/>
    <lineage>
        <taxon>Eukaryota</taxon>
        <taxon>Metazoa</taxon>
        <taxon>Chordata</taxon>
        <taxon>Craniata</taxon>
        <taxon>Vertebrata</taxon>
        <taxon>Euteleostomi</taxon>
        <taxon>Actinopterygii</taxon>
        <taxon>Neopterygii</taxon>
        <taxon>Teleostei</taxon>
        <taxon>Ostariophysi</taxon>
        <taxon>Gonorynchiformes</taxon>
        <taxon>Chanidae</taxon>
        <taxon>Chanos</taxon>
    </lineage>
</organism>
<dbReference type="OrthoDB" id="8904409at2759"/>
<feature type="compositionally biased region" description="Basic residues" evidence="1">
    <location>
        <begin position="82"/>
        <end position="92"/>
    </location>
</feature>
<feature type="region of interest" description="Disordered" evidence="1">
    <location>
        <begin position="69"/>
        <end position="92"/>
    </location>
</feature>
<dbReference type="RefSeq" id="XP_030642708.1">
    <property type="nucleotide sequence ID" value="XM_030786848.1"/>
</dbReference>
<evidence type="ECO:0000313" key="2">
    <source>
        <dbReference type="Proteomes" id="UP000504632"/>
    </source>
</evidence>
<feature type="region of interest" description="Disordered" evidence="1">
    <location>
        <begin position="29"/>
        <end position="51"/>
    </location>
</feature>
<dbReference type="FunCoup" id="A0A6J2WEE8">
    <property type="interactions" value="8"/>
</dbReference>
<dbReference type="PANTHER" id="PTHR14680">
    <property type="entry name" value="SI:DKEY-126G1.9-RELATED"/>
    <property type="match status" value="1"/>
</dbReference>
<feature type="compositionally biased region" description="Basic and acidic residues" evidence="1">
    <location>
        <begin position="69"/>
        <end position="81"/>
    </location>
</feature>
<keyword evidence="2" id="KW-1185">Reference proteome</keyword>
<protein>
    <submittedName>
        <fullName evidence="3">Uncharacterized protein C1orf115</fullName>
    </submittedName>
</protein>
<name>A0A6J2WEE8_CHACN</name>
<sequence length="139" mass="16590">MKPKPVIFESMETLGVNFHDRTTRYRRQVDTDTSVPGISGNVERNDQPEDKRAREIHFAFLPERYEPLVEEDDRRQTSEEKKRKKKDKFKKYRKNMRKALRYSWKCLMFSLQSLTVGYSTPLSAAATLFPEFYTRQTRS</sequence>
<dbReference type="InterPro" id="IPR031667">
    <property type="entry name" value="RDD1"/>
</dbReference>
<dbReference type="PANTHER" id="PTHR14680:SF1">
    <property type="entry name" value="REQUIRED FOR DRUG-INDUCED DEATH PROTEIN 1"/>
    <property type="match status" value="1"/>
</dbReference>
<dbReference type="GeneID" id="115822897"/>
<evidence type="ECO:0000256" key="1">
    <source>
        <dbReference type="SAM" id="MobiDB-lite"/>
    </source>
</evidence>
<dbReference type="InParanoid" id="A0A6J2WEE8"/>
<dbReference type="Proteomes" id="UP000504632">
    <property type="component" value="Chromosome 10"/>
</dbReference>
<reference evidence="3" key="1">
    <citation type="submission" date="2025-08" db="UniProtKB">
        <authorList>
            <consortium name="RefSeq"/>
        </authorList>
    </citation>
    <scope>IDENTIFICATION</scope>
</reference>
<evidence type="ECO:0000313" key="3">
    <source>
        <dbReference type="RefSeq" id="XP_030642708.1"/>
    </source>
</evidence>